<name>A0A916YUP3_9BACT</name>
<evidence type="ECO:0000256" key="5">
    <source>
        <dbReference type="ARBA" id="ARBA00023136"/>
    </source>
</evidence>
<feature type="transmembrane region" description="Helical" evidence="6">
    <location>
        <begin position="313"/>
        <end position="334"/>
    </location>
</feature>
<evidence type="ECO:0000259" key="8">
    <source>
        <dbReference type="Pfam" id="PF12704"/>
    </source>
</evidence>
<feature type="domain" description="MacB-like periplasmic core" evidence="8">
    <location>
        <begin position="450"/>
        <end position="609"/>
    </location>
</feature>
<evidence type="ECO:0000313" key="9">
    <source>
        <dbReference type="EMBL" id="GGD61217.1"/>
    </source>
</evidence>
<dbReference type="PANTHER" id="PTHR30572:SF18">
    <property type="entry name" value="ABC-TYPE MACROLIDE FAMILY EXPORT SYSTEM PERMEASE COMPONENT 2"/>
    <property type="match status" value="1"/>
</dbReference>
<keyword evidence="3 6" id="KW-0812">Transmembrane</keyword>
<feature type="transmembrane region" description="Helical" evidence="6">
    <location>
        <begin position="257"/>
        <end position="279"/>
    </location>
</feature>
<accession>A0A916YUP3</accession>
<evidence type="ECO:0000313" key="10">
    <source>
        <dbReference type="Proteomes" id="UP000609064"/>
    </source>
</evidence>
<evidence type="ECO:0000256" key="4">
    <source>
        <dbReference type="ARBA" id="ARBA00022989"/>
    </source>
</evidence>
<dbReference type="GO" id="GO:0005886">
    <property type="term" value="C:plasma membrane"/>
    <property type="evidence" value="ECO:0007669"/>
    <property type="project" value="UniProtKB-SubCell"/>
</dbReference>
<feature type="transmembrane region" description="Helical" evidence="6">
    <location>
        <begin position="399"/>
        <end position="419"/>
    </location>
</feature>
<dbReference type="AlphaFoldDB" id="A0A916YUP3"/>
<evidence type="ECO:0000256" key="6">
    <source>
        <dbReference type="SAM" id="Phobius"/>
    </source>
</evidence>
<comment type="caution">
    <text evidence="9">The sequence shown here is derived from an EMBL/GenBank/DDBJ whole genome shotgun (WGS) entry which is preliminary data.</text>
</comment>
<dbReference type="Pfam" id="PF12704">
    <property type="entry name" value="MacB_PCD"/>
    <property type="match status" value="2"/>
</dbReference>
<keyword evidence="4 6" id="KW-1133">Transmembrane helix</keyword>
<feature type="transmembrane region" description="Helical" evidence="6">
    <location>
        <begin position="695"/>
        <end position="713"/>
    </location>
</feature>
<dbReference type="InterPro" id="IPR050250">
    <property type="entry name" value="Macrolide_Exporter_MacB"/>
</dbReference>
<dbReference type="EMBL" id="BMKK01000005">
    <property type="protein sequence ID" value="GGD61217.1"/>
    <property type="molecule type" value="Genomic_DNA"/>
</dbReference>
<reference evidence="9" key="1">
    <citation type="journal article" date="2014" name="Int. J. Syst. Evol. Microbiol.">
        <title>Complete genome sequence of Corynebacterium casei LMG S-19264T (=DSM 44701T), isolated from a smear-ripened cheese.</title>
        <authorList>
            <consortium name="US DOE Joint Genome Institute (JGI-PGF)"/>
            <person name="Walter F."/>
            <person name="Albersmeier A."/>
            <person name="Kalinowski J."/>
            <person name="Ruckert C."/>
        </authorList>
    </citation>
    <scope>NUCLEOTIDE SEQUENCE</scope>
    <source>
        <strain evidence="9">CGMCC 1.15958</strain>
    </source>
</reference>
<keyword evidence="2" id="KW-1003">Cell membrane</keyword>
<comment type="subcellular location">
    <subcellularLocation>
        <location evidence="1">Cell membrane</location>
        <topology evidence="1">Multi-pass membrane protein</topology>
    </subcellularLocation>
</comment>
<dbReference type="Proteomes" id="UP000609064">
    <property type="component" value="Unassembled WGS sequence"/>
</dbReference>
<dbReference type="InterPro" id="IPR025857">
    <property type="entry name" value="MacB_PCD"/>
</dbReference>
<feature type="domain" description="ABC3 transporter permease C-terminal" evidence="7">
    <location>
        <begin position="646"/>
        <end position="759"/>
    </location>
</feature>
<reference evidence="9" key="2">
    <citation type="submission" date="2020-09" db="EMBL/GenBank/DDBJ databases">
        <authorList>
            <person name="Sun Q."/>
            <person name="Zhou Y."/>
        </authorList>
    </citation>
    <scope>NUCLEOTIDE SEQUENCE</scope>
    <source>
        <strain evidence="9">CGMCC 1.15958</strain>
    </source>
</reference>
<dbReference type="GO" id="GO:0022857">
    <property type="term" value="F:transmembrane transporter activity"/>
    <property type="evidence" value="ECO:0007669"/>
    <property type="project" value="TreeGrafter"/>
</dbReference>
<feature type="transmembrane region" description="Helical" evidence="6">
    <location>
        <begin position="643"/>
        <end position="667"/>
    </location>
</feature>
<dbReference type="Pfam" id="PF02687">
    <property type="entry name" value="FtsX"/>
    <property type="match status" value="2"/>
</dbReference>
<keyword evidence="10" id="KW-1185">Reference proteome</keyword>
<dbReference type="PANTHER" id="PTHR30572">
    <property type="entry name" value="MEMBRANE COMPONENT OF TRANSPORTER-RELATED"/>
    <property type="match status" value="1"/>
</dbReference>
<evidence type="ECO:0000256" key="2">
    <source>
        <dbReference type="ARBA" id="ARBA00022475"/>
    </source>
</evidence>
<gene>
    <name evidence="9" type="ORF">GCM10011514_26540</name>
</gene>
<feature type="domain" description="MacB-like periplasmic core" evidence="8">
    <location>
        <begin position="2"/>
        <end position="211"/>
    </location>
</feature>
<protein>
    <submittedName>
        <fullName evidence="9">ABC transporter permease</fullName>
    </submittedName>
</protein>
<feature type="domain" description="ABC3 transporter permease C-terminal" evidence="7">
    <location>
        <begin position="263"/>
        <end position="378"/>
    </location>
</feature>
<feature type="transmembrane region" description="Helical" evidence="6">
    <location>
        <begin position="725"/>
        <end position="747"/>
    </location>
</feature>
<sequence length="766" mass="86722">MAVAMLIGLWIYDEFSTNKHYKNYDSLYRVMMHQTFDGHRGTQLALPYPIGEELKNKFPDFKAVAMCDWGSNHSLIYGDRKFNKFGHYIGEEAIDMFSLEVLNGDKNPLHEPYSIVLTDETAKSFFGNENPIGKIIKMDNEHNLKVTAVVAKQPKNSTLTFDYLIPFHLQESLFDYIKKYHKTNWGNNSWQVYVQLNEKANPESINAKIKNVVREHFSDNQLMLNVVKPELLIHPMSKWRLYGDFENGVNTGGYIKYVRMFGILGFIVLLIACINFMNLSTARSEKRAKEIGVRKAVGSGREQLIGQFLSESLLTTVLAFVLALIMVAISLSFFNKLTEKEMSLQLSNPMFWSILVVFTLITGLLSGSYPAFYLSSFNPVKILKGNIRVGKSSSLPRKILVVMQFSCSVILMIGTVIIYQQIQHGKNRPIGFNQKGLISVEWTNDIDKNFDALQHELLSSGMVSSVAKTNSPPTQIWSNNRGWAWKNSQPNDEGVIFSTIATEYDYIKTMGIKLKEGRDFSREFSTDSIGVILNEAAVKRMGLKNPVGEILKWNGGIRRVVGVVPDMQMESPFRQISPLTIIFQKGWVSYLCVRINPSVSASEAISKMKPIFDKYNPGFPFEYKFADDEYSKKFNYEELVGNLAAIIAVLAIFISCLGLFGLASFMAEQRTKEIGVRKVLGASVLNLWQLLSKDFVVLVLISCAIAIPIAYYFMNDWLKQYDYKISINFSIFIVVVFLAVIITLLTVSYQAIKAATVNPVKSLKTE</sequence>
<proteinExistence type="predicted"/>
<organism evidence="9 10">
    <name type="scientific">Emticicia aquatilis</name>
    <dbReference type="NCBI Taxonomy" id="1537369"/>
    <lineage>
        <taxon>Bacteria</taxon>
        <taxon>Pseudomonadati</taxon>
        <taxon>Bacteroidota</taxon>
        <taxon>Cytophagia</taxon>
        <taxon>Cytophagales</taxon>
        <taxon>Leadbetterellaceae</taxon>
        <taxon>Emticicia</taxon>
    </lineage>
</organism>
<keyword evidence="5 6" id="KW-0472">Membrane</keyword>
<evidence type="ECO:0000256" key="1">
    <source>
        <dbReference type="ARBA" id="ARBA00004651"/>
    </source>
</evidence>
<dbReference type="InterPro" id="IPR003838">
    <property type="entry name" value="ABC3_permease_C"/>
</dbReference>
<evidence type="ECO:0000256" key="3">
    <source>
        <dbReference type="ARBA" id="ARBA00022692"/>
    </source>
</evidence>
<evidence type="ECO:0000259" key="7">
    <source>
        <dbReference type="Pfam" id="PF02687"/>
    </source>
</evidence>
<feature type="transmembrane region" description="Helical" evidence="6">
    <location>
        <begin position="354"/>
        <end position="378"/>
    </location>
</feature>